<keyword evidence="1" id="KW-0812">Transmembrane</keyword>
<sequence>MVTGVVAHREPVVDDIEREAEQRWHPAVRVLFRFGFVVVGVGMAGVWLLHALLRTLGVPQEMVSEVAEWTALHPLTDWIGTQIFDVRIDYTVTGSGDTAAKWVAVLTLLLVAVPVTVSWTVLDRHRPNYTRLYEWFRLLLRFSLASALLLYGMIKVLPTQMSFNLERLVEPFGHMSPMAVLWAQSSLSEPYEMALGAAEVVAALLLILPVTAGLGSVLAVIVALQVLLMNLAFDVPVKLFALQLFLYATVLAAPDVIRVVRTLLGHAVEARTSTSLLPTVRGNRILSAAQVLLGVWLLGAMTVEAYDGWHTYGNARPKSPLYGIWNVTEYSIAGEQVPALVDFREPPSNSGMPSANERFRRIIFDIPQGMTVQRLDDSLVSFPARIDTDQHTITLSKDTAHQWKLATFSYARPQSDRLILDGVLGGRPVRMQLDQVDLGQFPAVSRGFHWVQATPYFR</sequence>
<dbReference type="AlphaFoldDB" id="A0A2N3V4C2"/>
<proteinExistence type="predicted"/>
<comment type="caution">
    <text evidence="2">The sequence shown here is derived from an EMBL/GenBank/DDBJ whole genome shotgun (WGS) entry which is preliminary data.</text>
</comment>
<keyword evidence="1" id="KW-0472">Membrane</keyword>
<accession>A0A2N3V4C2</accession>
<evidence type="ECO:0000313" key="3">
    <source>
        <dbReference type="Proteomes" id="UP000233766"/>
    </source>
</evidence>
<evidence type="ECO:0000256" key="1">
    <source>
        <dbReference type="SAM" id="Phobius"/>
    </source>
</evidence>
<name>A0A2N3V4C2_9NOCA</name>
<dbReference type="EMBL" id="PJMW01000004">
    <property type="protein sequence ID" value="PKV76475.1"/>
    <property type="molecule type" value="Genomic_DNA"/>
</dbReference>
<organism evidence="2 3">
    <name type="scientific">Nocardia fluminea</name>
    <dbReference type="NCBI Taxonomy" id="134984"/>
    <lineage>
        <taxon>Bacteria</taxon>
        <taxon>Bacillati</taxon>
        <taxon>Actinomycetota</taxon>
        <taxon>Actinomycetes</taxon>
        <taxon>Mycobacteriales</taxon>
        <taxon>Nocardiaceae</taxon>
        <taxon>Nocardia</taxon>
    </lineage>
</organism>
<reference evidence="2 3" key="1">
    <citation type="submission" date="2017-12" db="EMBL/GenBank/DDBJ databases">
        <title>Sequencing the genomes of 1000 Actinobacteria strains.</title>
        <authorList>
            <person name="Klenk H.-P."/>
        </authorList>
    </citation>
    <scope>NUCLEOTIDE SEQUENCE [LARGE SCALE GENOMIC DNA]</scope>
    <source>
        <strain evidence="2 3">DSM 44489</strain>
    </source>
</reference>
<feature type="transmembrane region" description="Helical" evidence="1">
    <location>
        <begin position="102"/>
        <end position="122"/>
    </location>
</feature>
<feature type="transmembrane region" description="Helical" evidence="1">
    <location>
        <begin position="30"/>
        <end position="53"/>
    </location>
</feature>
<dbReference type="RefSeq" id="WP_143876245.1">
    <property type="nucleotide sequence ID" value="NZ_PJMW01000004.1"/>
</dbReference>
<keyword evidence="3" id="KW-1185">Reference proteome</keyword>
<dbReference type="Proteomes" id="UP000233766">
    <property type="component" value="Unassembled WGS sequence"/>
</dbReference>
<feature type="transmembrane region" description="Helical" evidence="1">
    <location>
        <begin position="200"/>
        <end position="227"/>
    </location>
</feature>
<evidence type="ECO:0008006" key="4">
    <source>
        <dbReference type="Google" id="ProtNLM"/>
    </source>
</evidence>
<gene>
    <name evidence="2" type="ORF">ATK86_7400</name>
</gene>
<evidence type="ECO:0000313" key="2">
    <source>
        <dbReference type="EMBL" id="PKV76475.1"/>
    </source>
</evidence>
<feature type="transmembrane region" description="Helical" evidence="1">
    <location>
        <begin position="239"/>
        <end position="257"/>
    </location>
</feature>
<keyword evidence="1" id="KW-1133">Transmembrane helix</keyword>
<feature type="transmembrane region" description="Helical" evidence="1">
    <location>
        <begin position="134"/>
        <end position="154"/>
    </location>
</feature>
<protein>
    <recommendedName>
        <fullName evidence="4">DoxX family protein</fullName>
    </recommendedName>
</protein>
<dbReference type="OrthoDB" id="102112at2"/>